<evidence type="ECO:0000313" key="2">
    <source>
        <dbReference type="EMBL" id="GBP56733.1"/>
    </source>
</evidence>
<accession>A0A4C1X0P5</accession>
<protein>
    <submittedName>
        <fullName evidence="2">Uncharacterized protein</fullName>
    </submittedName>
</protein>
<organism evidence="2 3">
    <name type="scientific">Eumeta variegata</name>
    <name type="common">Bagworm moth</name>
    <name type="synonym">Eumeta japonica</name>
    <dbReference type="NCBI Taxonomy" id="151549"/>
    <lineage>
        <taxon>Eukaryota</taxon>
        <taxon>Metazoa</taxon>
        <taxon>Ecdysozoa</taxon>
        <taxon>Arthropoda</taxon>
        <taxon>Hexapoda</taxon>
        <taxon>Insecta</taxon>
        <taxon>Pterygota</taxon>
        <taxon>Neoptera</taxon>
        <taxon>Endopterygota</taxon>
        <taxon>Lepidoptera</taxon>
        <taxon>Glossata</taxon>
        <taxon>Ditrysia</taxon>
        <taxon>Tineoidea</taxon>
        <taxon>Psychidae</taxon>
        <taxon>Oiketicinae</taxon>
        <taxon>Eumeta</taxon>
    </lineage>
</organism>
<name>A0A4C1X0P5_EUMVA</name>
<keyword evidence="3" id="KW-1185">Reference proteome</keyword>
<dbReference type="Proteomes" id="UP000299102">
    <property type="component" value="Unassembled WGS sequence"/>
</dbReference>
<gene>
    <name evidence="2" type="ORF">EVAR_36987_1</name>
</gene>
<evidence type="ECO:0000313" key="3">
    <source>
        <dbReference type="Proteomes" id="UP000299102"/>
    </source>
</evidence>
<sequence length="105" mass="11321">MTPLFKLLPLHGDNPGNVSLGERAPAPPGLRGGGVDPRRTWKTTFRISSSSKSLLCCPDLDSRAPSGRGPRPSPGCRCNQLLSLCARFRVFKLATSIRNSDGSWT</sequence>
<feature type="region of interest" description="Disordered" evidence="1">
    <location>
        <begin position="16"/>
        <end position="38"/>
    </location>
</feature>
<evidence type="ECO:0000256" key="1">
    <source>
        <dbReference type="SAM" id="MobiDB-lite"/>
    </source>
</evidence>
<reference evidence="2 3" key="1">
    <citation type="journal article" date="2019" name="Commun. Biol.">
        <title>The bagworm genome reveals a unique fibroin gene that provides high tensile strength.</title>
        <authorList>
            <person name="Kono N."/>
            <person name="Nakamura H."/>
            <person name="Ohtoshi R."/>
            <person name="Tomita M."/>
            <person name="Numata K."/>
            <person name="Arakawa K."/>
        </authorList>
    </citation>
    <scope>NUCLEOTIDE SEQUENCE [LARGE SCALE GENOMIC DNA]</scope>
</reference>
<dbReference type="AlphaFoldDB" id="A0A4C1X0P5"/>
<dbReference type="EMBL" id="BGZK01000700">
    <property type="protein sequence ID" value="GBP56733.1"/>
    <property type="molecule type" value="Genomic_DNA"/>
</dbReference>
<proteinExistence type="predicted"/>
<comment type="caution">
    <text evidence="2">The sequence shown here is derived from an EMBL/GenBank/DDBJ whole genome shotgun (WGS) entry which is preliminary data.</text>
</comment>